<feature type="region of interest" description="Disordered" evidence="1">
    <location>
        <begin position="194"/>
        <end position="280"/>
    </location>
</feature>
<evidence type="ECO:0000313" key="2">
    <source>
        <dbReference type="EMBL" id="KAG0273516.1"/>
    </source>
</evidence>
<keyword evidence="3" id="KW-1185">Reference proteome</keyword>
<evidence type="ECO:0000256" key="1">
    <source>
        <dbReference type="SAM" id="MobiDB-lite"/>
    </source>
</evidence>
<proteinExistence type="predicted"/>
<dbReference type="EMBL" id="JAAAIL010000734">
    <property type="protein sequence ID" value="KAG0273516.1"/>
    <property type="molecule type" value="Genomic_DNA"/>
</dbReference>
<name>A0AAD4H5T8_9FUNG</name>
<organism evidence="2 3">
    <name type="scientific">Linnemannia exigua</name>
    <dbReference type="NCBI Taxonomy" id="604196"/>
    <lineage>
        <taxon>Eukaryota</taxon>
        <taxon>Fungi</taxon>
        <taxon>Fungi incertae sedis</taxon>
        <taxon>Mucoromycota</taxon>
        <taxon>Mortierellomycotina</taxon>
        <taxon>Mortierellomycetes</taxon>
        <taxon>Mortierellales</taxon>
        <taxon>Mortierellaceae</taxon>
        <taxon>Linnemannia</taxon>
    </lineage>
</organism>
<feature type="region of interest" description="Disordered" evidence="1">
    <location>
        <begin position="117"/>
        <end position="150"/>
    </location>
</feature>
<comment type="caution">
    <text evidence="2">The sequence shown here is derived from an EMBL/GenBank/DDBJ whole genome shotgun (WGS) entry which is preliminary data.</text>
</comment>
<feature type="compositionally biased region" description="Low complexity" evidence="1">
    <location>
        <begin position="194"/>
        <end position="270"/>
    </location>
</feature>
<dbReference type="Proteomes" id="UP001194580">
    <property type="component" value="Unassembled WGS sequence"/>
</dbReference>
<evidence type="ECO:0000313" key="3">
    <source>
        <dbReference type="Proteomes" id="UP001194580"/>
    </source>
</evidence>
<accession>A0AAD4H5T8</accession>
<protein>
    <submittedName>
        <fullName evidence="2">Uncharacterized protein</fullName>
    </submittedName>
</protein>
<reference evidence="2" key="1">
    <citation type="journal article" date="2020" name="Fungal Divers.">
        <title>Resolving the Mortierellaceae phylogeny through synthesis of multi-gene phylogenetics and phylogenomics.</title>
        <authorList>
            <person name="Vandepol N."/>
            <person name="Liber J."/>
            <person name="Desiro A."/>
            <person name="Na H."/>
            <person name="Kennedy M."/>
            <person name="Barry K."/>
            <person name="Grigoriev I.V."/>
            <person name="Miller A.N."/>
            <person name="O'Donnell K."/>
            <person name="Stajich J.E."/>
            <person name="Bonito G."/>
        </authorList>
    </citation>
    <scope>NUCLEOTIDE SEQUENCE</scope>
    <source>
        <strain evidence="2">NRRL 28262</strain>
    </source>
</reference>
<dbReference type="AlphaFoldDB" id="A0AAD4H5T8"/>
<sequence length="318" mass="33693">MDLPDNTTQAFKNLSDGVEVQVVAHFHNETREYVVFWDDIQDAIPGVTSIRNGNIVVPRVILTVVVGELNPPNSDSARPRTPVPFAERESGMYEDAPPVHTHAFPNYAASVASSEATTNRGMHGASFKRPSHLRVEGEDESVLGDDDTESVTAHMETLDIRNFSRNNARPFSEGSTSASTASAAIAAAAAFHSSNNTDNFDNINSDNNIPINRSTTPPLSTSSSSESGTSSSGFSTTTTIPPISIETAAANGASTAAASSGESGATSPTTVPEPAEIDPIEATSSWASIFRTLGDLQEQFQLAPEDTVQMFTEITQST</sequence>
<feature type="compositionally biased region" description="Acidic residues" evidence="1">
    <location>
        <begin position="137"/>
        <end position="149"/>
    </location>
</feature>
<gene>
    <name evidence="2" type="ORF">BGZ95_010680</name>
</gene>